<dbReference type="InterPro" id="IPR002108">
    <property type="entry name" value="ADF-H"/>
</dbReference>
<feature type="domain" description="ADF-H" evidence="3">
    <location>
        <begin position="4"/>
        <end position="149"/>
    </location>
</feature>
<reference evidence="4 6" key="1">
    <citation type="submission" date="2015-08" db="EMBL/GenBank/DDBJ databases">
        <title>The genome of the Asian arowana (Scleropages formosus).</title>
        <authorList>
            <person name="Tan M.H."/>
            <person name="Gan H.M."/>
            <person name="Croft L.J."/>
            <person name="Austin C.M."/>
        </authorList>
    </citation>
    <scope>NUCLEOTIDE SEQUENCE [LARGE SCALE GENOMIC DNA]</scope>
    <source>
        <strain evidence="4">Aro1</strain>
    </source>
</reference>
<dbReference type="STRING" id="113540.ENSSFOP00015028529"/>
<evidence type="ECO:0000256" key="2">
    <source>
        <dbReference type="ARBA" id="ARBA00023203"/>
    </source>
</evidence>
<dbReference type="GeneID" id="108920326"/>
<evidence type="ECO:0000313" key="7">
    <source>
        <dbReference type="Proteomes" id="UP000694397"/>
    </source>
</evidence>
<reference evidence="5" key="3">
    <citation type="submission" date="2025-05" db="UniProtKB">
        <authorList>
            <consortium name="Ensembl"/>
        </authorList>
    </citation>
    <scope>IDENTIFICATION</scope>
</reference>
<keyword evidence="7" id="KW-1185">Reference proteome</keyword>
<dbReference type="PANTHER" id="PTHR11913">
    <property type="entry name" value="COFILIN-RELATED"/>
    <property type="match status" value="1"/>
</dbReference>
<dbReference type="GO" id="GO:0003779">
    <property type="term" value="F:actin binding"/>
    <property type="evidence" value="ECO:0007669"/>
    <property type="project" value="UniProtKB-KW"/>
</dbReference>
<dbReference type="KEGG" id="sfm:108920326"/>
<comment type="similarity">
    <text evidence="1">Belongs to the actin-binding proteins ADF family.</text>
</comment>
<dbReference type="AlphaFoldDB" id="A0A0P7UAX8"/>
<dbReference type="Pfam" id="PF00241">
    <property type="entry name" value="Cofilin_ADF"/>
    <property type="match status" value="1"/>
</dbReference>
<dbReference type="CDD" id="cd11286">
    <property type="entry name" value="ADF_cofilin_like"/>
    <property type="match status" value="1"/>
</dbReference>
<protein>
    <submittedName>
        <fullName evidence="5">Cofilin 1 (non-muscle), like</fullName>
    </submittedName>
    <submittedName>
        <fullName evidence="4">Cofilin-2-like</fullName>
    </submittedName>
</protein>
<dbReference type="GeneTree" id="ENSGT00950000183000"/>
<evidence type="ECO:0000313" key="6">
    <source>
        <dbReference type="Proteomes" id="UP000034805"/>
    </source>
</evidence>
<sequence length="166" mass="18631">MASGVAVSDNVITSFAEMKVRRADGKERKKAMVLCLSEDMKMIIVEDGREMLQSEIGDTIKDPFQYLVNLLPPKDCRYVVYDASFETKETKKQELVFIFWAPDCAPLKSKMLYASSVDALRKKLPGIKHEWQVNGMEDIKDRKTLAEKLGGSTVISFEGVAVCGEN</sequence>
<evidence type="ECO:0000256" key="1">
    <source>
        <dbReference type="ARBA" id="ARBA00006844"/>
    </source>
</evidence>
<evidence type="ECO:0000313" key="5">
    <source>
        <dbReference type="Ensembl" id="ENSSFOP00015028529.1"/>
    </source>
</evidence>
<evidence type="ECO:0000313" key="4">
    <source>
        <dbReference type="EMBL" id="KPP67373.1"/>
    </source>
</evidence>
<proteinExistence type="inferred from homology"/>
<dbReference type="Proteomes" id="UP000034805">
    <property type="component" value="Unassembled WGS sequence"/>
</dbReference>
<dbReference type="Gene3D" id="3.40.20.10">
    <property type="entry name" value="Severin"/>
    <property type="match status" value="1"/>
</dbReference>
<dbReference type="SUPFAM" id="SSF55753">
    <property type="entry name" value="Actin depolymerizing proteins"/>
    <property type="match status" value="1"/>
</dbReference>
<dbReference type="PROSITE" id="PS51263">
    <property type="entry name" value="ADF_H"/>
    <property type="match status" value="1"/>
</dbReference>
<accession>A0A0P7UAX8</accession>
<dbReference type="OrthoDB" id="10249245at2759"/>
<dbReference type="GO" id="GO:0015629">
    <property type="term" value="C:actin cytoskeleton"/>
    <property type="evidence" value="ECO:0007669"/>
    <property type="project" value="InterPro"/>
</dbReference>
<dbReference type="GO" id="GO:0030042">
    <property type="term" value="P:actin filament depolymerization"/>
    <property type="evidence" value="ECO:0007669"/>
    <property type="project" value="InterPro"/>
</dbReference>
<reference evidence="5 7" key="2">
    <citation type="submission" date="2019-04" db="EMBL/GenBank/DDBJ databases">
        <authorList>
            <consortium name="Wellcome Sanger Institute Data Sharing"/>
        </authorList>
    </citation>
    <scope>NUCLEOTIDE SEQUENCE [LARGE SCALE GENOMIC DNA]</scope>
</reference>
<dbReference type="EMBL" id="JARO02005088">
    <property type="protein sequence ID" value="KPP67373.1"/>
    <property type="molecule type" value="Genomic_DNA"/>
</dbReference>
<keyword evidence="2" id="KW-0009">Actin-binding</keyword>
<dbReference type="Ensembl" id="ENSSFOT00015028851.2">
    <property type="protein sequence ID" value="ENSSFOP00015028529.1"/>
    <property type="gene ID" value="ENSSFOG00015018318.2"/>
</dbReference>
<dbReference type="SMART" id="SM00102">
    <property type="entry name" value="ADF"/>
    <property type="match status" value="1"/>
</dbReference>
<gene>
    <name evidence="5" type="primary">LOC108920326</name>
    <name evidence="4" type="ORF">Z043_114044</name>
</gene>
<dbReference type="PRINTS" id="PR00006">
    <property type="entry name" value="COFILIN"/>
</dbReference>
<dbReference type="RefSeq" id="XP_018584499.1">
    <property type="nucleotide sequence ID" value="XM_018728983.2"/>
</dbReference>
<organism evidence="4 6">
    <name type="scientific">Scleropages formosus</name>
    <name type="common">Asian bonytongue</name>
    <name type="synonym">Osteoglossum formosum</name>
    <dbReference type="NCBI Taxonomy" id="113540"/>
    <lineage>
        <taxon>Eukaryota</taxon>
        <taxon>Metazoa</taxon>
        <taxon>Chordata</taxon>
        <taxon>Craniata</taxon>
        <taxon>Vertebrata</taxon>
        <taxon>Euteleostomi</taxon>
        <taxon>Actinopterygii</taxon>
        <taxon>Neopterygii</taxon>
        <taxon>Teleostei</taxon>
        <taxon>Osteoglossocephala</taxon>
        <taxon>Osteoglossomorpha</taxon>
        <taxon>Osteoglossiformes</taxon>
        <taxon>Osteoglossidae</taxon>
        <taxon>Scleropages</taxon>
    </lineage>
</organism>
<evidence type="ECO:0000259" key="3">
    <source>
        <dbReference type="PROSITE" id="PS51263"/>
    </source>
</evidence>
<dbReference type="Proteomes" id="UP000694397">
    <property type="component" value="Chromosome 21"/>
</dbReference>
<dbReference type="InterPro" id="IPR017904">
    <property type="entry name" value="ADF/Cofilin"/>
</dbReference>
<dbReference type="InterPro" id="IPR029006">
    <property type="entry name" value="ADF-H/Gelsolin-like_dom_sf"/>
</dbReference>
<name>A0A0P7UAX8_SCLFO</name>